<evidence type="ECO:0000313" key="4">
    <source>
        <dbReference type="Proteomes" id="UP000613030"/>
    </source>
</evidence>
<keyword evidence="1" id="KW-0732">Signal</keyword>
<sequence length="178" mass="19718">MTSFLRTLCVIFLLCCGACSGVRVLNTDKADGFQIGQYKTFEFYAIEADGDTVSPTFHKNVDLLKTAVRRQLEARGLKATTERPDLLVNIGVMVENKIQTRSTSIQEAPRYMGQRKYSWKSEEVEVGRYREGTATVHLVEAASNKLVWKGAVAGVVPDNPEKVGPMIEEGITALFAKL</sequence>
<feature type="chain" id="PRO_5047171452" evidence="1">
    <location>
        <begin position="21"/>
        <end position="178"/>
    </location>
</feature>
<proteinExistence type="predicted"/>
<evidence type="ECO:0000313" key="3">
    <source>
        <dbReference type="EMBL" id="MBL0740099.1"/>
    </source>
</evidence>
<evidence type="ECO:0000256" key="1">
    <source>
        <dbReference type="SAM" id="SignalP"/>
    </source>
</evidence>
<keyword evidence="4" id="KW-1185">Reference proteome</keyword>
<evidence type="ECO:0000259" key="2">
    <source>
        <dbReference type="Pfam" id="PF13590"/>
    </source>
</evidence>
<reference evidence="3 4" key="1">
    <citation type="submission" date="2021-01" db="EMBL/GenBank/DDBJ databases">
        <title>Chryseolinea sp. Jin1 Genome sequencing and assembly.</title>
        <authorList>
            <person name="Kim I."/>
        </authorList>
    </citation>
    <scope>NUCLEOTIDE SEQUENCE [LARGE SCALE GENOMIC DNA]</scope>
    <source>
        <strain evidence="3 4">Jin1</strain>
    </source>
</reference>
<feature type="domain" description="DUF4136" evidence="2">
    <location>
        <begin position="27"/>
        <end position="177"/>
    </location>
</feature>
<dbReference type="InterPro" id="IPR025411">
    <property type="entry name" value="DUF4136"/>
</dbReference>
<comment type="caution">
    <text evidence="3">The sequence shown here is derived from an EMBL/GenBank/DDBJ whole genome shotgun (WGS) entry which is preliminary data.</text>
</comment>
<dbReference type="RefSeq" id="WP_202007124.1">
    <property type="nucleotide sequence ID" value="NZ_JAERRB010000001.1"/>
</dbReference>
<feature type="signal peptide" evidence="1">
    <location>
        <begin position="1"/>
        <end position="20"/>
    </location>
</feature>
<name>A0ABS1KKV5_9BACT</name>
<dbReference type="Pfam" id="PF13590">
    <property type="entry name" value="DUF4136"/>
    <property type="match status" value="1"/>
</dbReference>
<protein>
    <submittedName>
        <fullName evidence="3">DUF4136 domain-containing protein</fullName>
    </submittedName>
</protein>
<gene>
    <name evidence="3" type="ORF">JI741_02660</name>
</gene>
<dbReference type="Proteomes" id="UP000613030">
    <property type="component" value="Unassembled WGS sequence"/>
</dbReference>
<accession>A0ABS1KKV5</accession>
<organism evidence="3 4">
    <name type="scientific">Chryseolinea lacunae</name>
    <dbReference type="NCBI Taxonomy" id="2801331"/>
    <lineage>
        <taxon>Bacteria</taxon>
        <taxon>Pseudomonadati</taxon>
        <taxon>Bacteroidota</taxon>
        <taxon>Cytophagia</taxon>
        <taxon>Cytophagales</taxon>
        <taxon>Fulvivirgaceae</taxon>
        <taxon>Chryseolinea</taxon>
    </lineage>
</organism>
<dbReference type="EMBL" id="JAERRB010000001">
    <property type="protein sequence ID" value="MBL0740099.1"/>
    <property type="molecule type" value="Genomic_DNA"/>
</dbReference>
<dbReference type="Gene3D" id="3.30.160.670">
    <property type="match status" value="1"/>
</dbReference>